<dbReference type="EMBL" id="DVHA01000181">
    <property type="protein sequence ID" value="HIR61041.1"/>
    <property type="molecule type" value="Genomic_DNA"/>
</dbReference>
<dbReference type="Gene3D" id="3.40.630.40">
    <property type="entry name" value="Zn-dependent exopeptidases"/>
    <property type="match status" value="1"/>
</dbReference>
<keyword evidence="2" id="KW-0812">Transmembrane</keyword>
<dbReference type="Pfam" id="PF01520">
    <property type="entry name" value="Amidase_3"/>
    <property type="match status" value="1"/>
</dbReference>
<feature type="transmembrane region" description="Helical" evidence="2">
    <location>
        <begin position="12"/>
        <end position="37"/>
    </location>
</feature>
<dbReference type="InterPro" id="IPR002508">
    <property type="entry name" value="MurNAc-LAA_cat"/>
</dbReference>
<keyword evidence="1" id="KW-0378">Hydrolase</keyword>
<name>A0A9D1J4T0_9FIRM</name>
<evidence type="ECO:0000259" key="3">
    <source>
        <dbReference type="Pfam" id="PF01520"/>
    </source>
</evidence>
<evidence type="ECO:0000256" key="1">
    <source>
        <dbReference type="ARBA" id="ARBA00022801"/>
    </source>
</evidence>
<evidence type="ECO:0000256" key="2">
    <source>
        <dbReference type="SAM" id="Phobius"/>
    </source>
</evidence>
<dbReference type="CDD" id="cd02696">
    <property type="entry name" value="MurNAc-LAA"/>
    <property type="match status" value="1"/>
</dbReference>
<dbReference type="PANTHER" id="PTHR30404:SF0">
    <property type="entry name" value="N-ACETYLMURAMOYL-L-ALANINE AMIDASE AMIC"/>
    <property type="match status" value="1"/>
</dbReference>
<accession>A0A9D1J4T0</accession>
<dbReference type="InterPro" id="IPR050695">
    <property type="entry name" value="N-acetylmuramoyl_amidase_3"/>
</dbReference>
<reference evidence="4" key="1">
    <citation type="submission" date="2020-10" db="EMBL/GenBank/DDBJ databases">
        <authorList>
            <person name="Gilroy R."/>
        </authorList>
    </citation>
    <scope>NUCLEOTIDE SEQUENCE</scope>
    <source>
        <strain evidence="4">CHK189-12415</strain>
    </source>
</reference>
<sequence>MGKKDKLRGVWLHLRSLAVVSLILLLVTGIIFGVSMLRQALSDGGPLAAMGETVARGSIRPEVVVDPGHGGIDGGAIGVDGSVEKEINLSISLTLRDILALFGYDVRMTREDDISLGSDGGSVRQQKRGDLEARLAVMEEDPVRPVIMIHQNTFSEPVYSGAQMFY</sequence>
<proteinExistence type="predicted"/>
<feature type="domain" description="MurNAc-LAA" evidence="3">
    <location>
        <begin position="63"/>
        <end position="166"/>
    </location>
</feature>
<keyword evidence="2" id="KW-1133">Transmembrane helix</keyword>
<protein>
    <submittedName>
        <fullName evidence="4">N-acetylmuramoyl-L-alanine amidase</fullName>
    </submittedName>
</protein>
<comment type="caution">
    <text evidence="4">The sequence shown here is derived from an EMBL/GenBank/DDBJ whole genome shotgun (WGS) entry which is preliminary data.</text>
</comment>
<reference evidence="4" key="2">
    <citation type="journal article" date="2021" name="PeerJ">
        <title>Extensive microbial diversity within the chicken gut microbiome revealed by metagenomics and culture.</title>
        <authorList>
            <person name="Gilroy R."/>
            <person name="Ravi A."/>
            <person name="Getino M."/>
            <person name="Pursley I."/>
            <person name="Horton D.L."/>
            <person name="Alikhan N.F."/>
            <person name="Baker D."/>
            <person name="Gharbi K."/>
            <person name="Hall N."/>
            <person name="Watson M."/>
            <person name="Adriaenssens E.M."/>
            <person name="Foster-Nyarko E."/>
            <person name="Jarju S."/>
            <person name="Secka A."/>
            <person name="Antonio M."/>
            <person name="Oren A."/>
            <person name="Chaudhuri R.R."/>
            <person name="La Ragione R."/>
            <person name="Hildebrand F."/>
            <person name="Pallen M.J."/>
        </authorList>
    </citation>
    <scope>NUCLEOTIDE SEQUENCE</scope>
    <source>
        <strain evidence="4">CHK189-12415</strain>
    </source>
</reference>
<dbReference type="SUPFAM" id="SSF53187">
    <property type="entry name" value="Zn-dependent exopeptidases"/>
    <property type="match status" value="1"/>
</dbReference>
<dbReference type="GO" id="GO:0030288">
    <property type="term" value="C:outer membrane-bounded periplasmic space"/>
    <property type="evidence" value="ECO:0007669"/>
    <property type="project" value="TreeGrafter"/>
</dbReference>
<dbReference type="PANTHER" id="PTHR30404">
    <property type="entry name" value="N-ACETYLMURAMOYL-L-ALANINE AMIDASE"/>
    <property type="match status" value="1"/>
</dbReference>
<dbReference type="GO" id="GO:0009253">
    <property type="term" value="P:peptidoglycan catabolic process"/>
    <property type="evidence" value="ECO:0007669"/>
    <property type="project" value="InterPro"/>
</dbReference>
<keyword evidence="2" id="KW-0472">Membrane</keyword>
<evidence type="ECO:0000313" key="4">
    <source>
        <dbReference type="EMBL" id="HIR61041.1"/>
    </source>
</evidence>
<gene>
    <name evidence="4" type="ORF">IAB37_05650</name>
</gene>
<evidence type="ECO:0000313" key="5">
    <source>
        <dbReference type="Proteomes" id="UP000824241"/>
    </source>
</evidence>
<feature type="non-terminal residue" evidence="4">
    <location>
        <position position="166"/>
    </location>
</feature>
<dbReference type="Proteomes" id="UP000824241">
    <property type="component" value="Unassembled WGS sequence"/>
</dbReference>
<dbReference type="GO" id="GO:0008745">
    <property type="term" value="F:N-acetylmuramoyl-L-alanine amidase activity"/>
    <property type="evidence" value="ECO:0007669"/>
    <property type="project" value="InterPro"/>
</dbReference>
<organism evidence="4 5">
    <name type="scientific">Candidatus Faecivivens stercoravium</name>
    <dbReference type="NCBI Taxonomy" id="2840803"/>
    <lineage>
        <taxon>Bacteria</taxon>
        <taxon>Bacillati</taxon>
        <taxon>Bacillota</taxon>
        <taxon>Clostridia</taxon>
        <taxon>Eubacteriales</taxon>
        <taxon>Oscillospiraceae</taxon>
        <taxon>Oscillospiraceae incertae sedis</taxon>
        <taxon>Candidatus Faecivivens</taxon>
    </lineage>
</organism>
<dbReference type="AlphaFoldDB" id="A0A9D1J4T0"/>